<dbReference type="Gene3D" id="3.10.20.90">
    <property type="entry name" value="Phosphatidylinositol 3-kinase Catalytic Subunit, Chain A, domain 1"/>
    <property type="match status" value="1"/>
</dbReference>
<feature type="region of interest" description="Disordered" evidence="2">
    <location>
        <begin position="59"/>
        <end position="82"/>
    </location>
</feature>
<dbReference type="SMART" id="SM00166">
    <property type="entry name" value="UBX"/>
    <property type="match status" value="1"/>
</dbReference>
<proteinExistence type="predicted"/>
<dbReference type="AlphaFoldDB" id="A0A1U7LWF6"/>
<dbReference type="SUPFAM" id="SSF54236">
    <property type="entry name" value="Ubiquitin-like"/>
    <property type="match status" value="1"/>
</dbReference>
<dbReference type="Pfam" id="PF00789">
    <property type="entry name" value="UBX"/>
    <property type="match status" value="1"/>
</dbReference>
<keyword evidence="1" id="KW-0175">Coiled coil</keyword>
<dbReference type="OrthoDB" id="1026733at2759"/>
<dbReference type="CDD" id="cd01767">
    <property type="entry name" value="UBX"/>
    <property type="match status" value="1"/>
</dbReference>
<dbReference type="InterPro" id="IPR050730">
    <property type="entry name" value="UBX_domain-protein"/>
</dbReference>
<dbReference type="EMBL" id="LXFE01000126">
    <property type="protein sequence ID" value="OLL27015.1"/>
    <property type="molecule type" value="Genomic_DNA"/>
</dbReference>
<dbReference type="GO" id="GO:0005783">
    <property type="term" value="C:endoplasmic reticulum"/>
    <property type="evidence" value="ECO:0007669"/>
    <property type="project" value="TreeGrafter"/>
</dbReference>
<dbReference type="STRING" id="1198029.A0A1U7LWF6"/>
<evidence type="ECO:0000259" key="3">
    <source>
        <dbReference type="PROSITE" id="PS50033"/>
    </source>
</evidence>
<gene>
    <name evidence="4" type="ORF">NEOLI_000030</name>
</gene>
<dbReference type="Proteomes" id="UP000186594">
    <property type="component" value="Unassembled WGS sequence"/>
</dbReference>
<reference evidence="4 5" key="1">
    <citation type="submission" date="2016-04" db="EMBL/GenBank/DDBJ databases">
        <title>Evolutionary innovation and constraint leading to complex multicellularity in the Ascomycota.</title>
        <authorList>
            <person name="Cisse O."/>
            <person name="Nguyen A."/>
            <person name="Hewitt D.A."/>
            <person name="Jedd G."/>
            <person name="Stajich J.E."/>
        </authorList>
    </citation>
    <scope>NUCLEOTIDE SEQUENCE [LARGE SCALE GENOMIC DNA]</scope>
    <source>
        <strain evidence="4 5">DAH-3</strain>
    </source>
</reference>
<comment type="caution">
    <text evidence="4">The sequence shown here is derived from an EMBL/GenBank/DDBJ whole genome shotgun (WGS) entry which is preliminary data.</text>
</comment>
<dbReference type="GO" id="GO:0043130">
    <property type="term" value="F:ubiquitin binding"/>
    <property type="evidence" value="ECO:0007669"/>
    <property type="project" value="TreeGrafter"/>
</dbReference>
<dbReference type="PANTHER" id="PTHR23322:SF1">
    <property type="entry name" value="FAS-ASSOCIATED FACTOR 2"/>
    <property type="match status" value="1"/>
</dbReference>
<evidence type="ECO:0000313" key="4">
    <source>
        <dbReference type="EMBL" id="OLL27015.1"/>
    </source>
</evidence>
<dbReference type="PROSITE" id="PS50033">
    <property type="entry name" value="UBX"/>
    <property type="match status" value="1"/>
</dbReference>
<dbReference type="InterPro" id="IPR029071">
    <property type="entry name" value="Ubiquitin-like_domsf"/>
</dbReference>
<keyword evidence="5" id="KW-1185">Reference proteome</keyword>
<evidence type="ECO:0000256" key="2">
    <source>
        <dbReference type="SAM" id="MobiDB-lite"/>
    </source>
</evidence>
<dbReference type="PANTHER" id="PTHR23322">
    <property type="entry name" value="FAS-ASSOCIATED PROTEIN"/>
    <property type="match status" value="1"/>
</dbReference>
<feature type="coiled-coil region" evidence="1">
    <location>
        <begin position="83"/>
        <end position="110"/>
    </location>
</feature>
<organism evidence="4 5">
    <name type="scientific">Neolecta irregularis (strain DAH-3)</name>
    <dbReference type="NCBI Taxonomy" id="1198029"/>
    <lineage>
        <taxon>Eukaryota</taxon>
        <taxon>Fungi</taxon>
        <taxon>Dikarya</taxon>
        <taxon>Ascomycota</taxon>
        <taxon>Taphrinomycotina</taxon>
        <taxon>Neolectales</taxon>
        <taxon>Neolectaceae</taxon>
        <taxon>Neolecta</taxon>
    </lineage>
</organism>
<evidence type="ECO:0000313" key="5">
    <source>
        <dbReference type="Proteomes" id="UP000186594"/>
    </source>
</evidence>
<accession>A0A1U7LWF6</accession>
<evidence type="ECO:0000256" key="1">
    <source>
        <dbReference type="SAM" id="Coils"/>
    </source>
</evidence>
<name>A0A1U7LWF6_NEOID</name>
<feature type="domain" description="UBX" evidence="3">
    <location>
        <begin position="127"/>
        <end position="200"/>
    </location>
</feature>
<dbReference type="GO" id="GO:0036503">
    <property type="term" value="P:ERAD pathway"/>
    <property type="evidence" value="ECO:0007669"/>
    <property type="project" value="TreeGrafter"/>
</dbReference>
<dbReference type="InterPro" id="IPR001012">
    <property type="entry name" value="UBX_dom"/>
</dbReference>
<protein>
    <submittedName>
        <fullName evidence="4">UBX domain-containing protein 10</fullName>
    </submittedName>
</protein>
<feature type="compositionally biased region" description="Basic and acidic residues" evidence="2">
    <location>
        <begin position="73"/>
        <end position="82"/>
    </location>
</feature>
<sequence>MALVAYNSSSSSTPMAVLARIEGLVSPVQLINTITSAISLHSPTIEALRAKRIEEQTARQIRQGQDSAYHASLARDRERTRQIAQERERIAREEQLAAETLRKKEIARQKSDQWRKWRVNEFIKEPTGPQTTKINFRLHSGQRIVRHFNRDSDIDILYAFIQCQDLLVDENCRFTNIQKPENYHHEYRFRLISPFPRKIFEPEMAGSLEAYKELSPNGSLLVERIEDLTTD</sequence>